<evidence type="ECO:0000313" key="1">
    <source>
        <dbReference type="EMBL" id="KAJ8657576.1"/>
    </source>
</evidence>
<proteinExistence type="predicted"/>
<name>A0AAD7XYJ0_9FUNG</name>
<dbReference type="AlphaFoldDB" id="A0AAD7XYJ0"/>
<gene>
    <name evidence="1" type="ORF">O0I10_006640</name>
</gene>
<dbReference type="RefSeq" id="XP_058342489.1">
    <property type="nucleotide sequence ID" value="XM_058486667.1"/>
</dbReference>
<dbReference type="PANTHER" id="PTHR38926:SF72">
    <property type="entry name" value="IM:7136021-RELATED"/>
    <property type="match status" value="1"/>
</dbReference>
<keyword evidence="2" id="KW-1185">Reference proteome</keyword>
<reference evidence="1 2" key="1">
    <citation type="submission" date="2023-03" db="EMBL/GenBank/DDBJ databases">
        <title>Genome sequence of Lichtheimia ornata CBS 291.66.</title>
        <authorList>
            <person name="Mohabir J.T."/>
            <person name="Shea T.P."/>
            <person name="Kurbessoian T."/>
            <person name="Berby B."/>
            <person name="Fontaine J."/>
            <person name="Livny J."/>
            <person name="Gnirke A."/>
            <person name="Stajich J.E."/>
            <person name="Cuomo C.A."/>
        </authorList>
    </citation>
    <scope>NUCLEOTIDE SEQUENCE [LARGE SCALE GENOMIC DNA]</scope>
    <source>
        <strain evidence="1">CBS 291.66</strain>
    </source>
</reference>
<protein>
    <submittedName>
        <fullName evidence="1">Uncharacterized protein</fullName>
    </submittedName>
</protein>
<dbReference type="Proteomes" id="UP001234581">
    <property type="component" value="Unassembled WGS sequence"/>
</dbReference>
<dbReference type="SUPFAM" id="SSF48452">
    <property type="entry name" value="TPR-like"/>
    <property type="match status" value="1"/>
</dbReference>
<organism evidence="1 2">
    <name type="scientific">Lichtheimia ornata</name>
    <dbReference type="NCBI Taxonomy" id="688661"/>
    <lineage>
        <taxon>Eukaryota</taxon>
        <taxon>Fungi</taxon>
        <taxon>Fungi incertae sedis</taxon>
        <taxon>Mucoromycota</taxon>
        <taxon>Mucoromycotina</taxon>
        <taxon>Mucoromycetes</taxon>
        <taxon>Mucorales</taxon>
        <taxon>Lichtheimiaceae</taxon>
        <taxon>Lichtheimia</taxon>
    </lineage>
</organism>
<dbReference type="GeneID" id="83214051"/>
<dbReference type="SUPFAM" id="SSF52047">
    <property type="entry name" value="RNI-like"/>
    <property type="match status" value="1"/>
</dbReference>
<evidence type="ECO:0000313" key="2">
    <source>
        <dbReference type="Proteomes" id="UP001234581"/>
    </source>
</evidence>
<dbReference type="InterPro" id="IPR011990">
    <property type="entry name" value="TPR-like_helical_dom_sf"/>
</dbReference>
<dbReference type="EMBL" id="JARTCD010000030">
    <property type="protein sequence ID" value="KAJ8657576.1"/>
    <property type="molecule type" value="Genomic_DNA"/>
</dbReference>
<dbReference type="InterPro" id="IPR032675">
    <property type="entry name" value="LRR_dom_sf"/>
</dbReference>
<dbReference type="PANTHER" id="PTHR38926">
    <property type="entry name" value="F-BOX DOMAIN CONTAINING PROTEIN, EXPRESSED"/>
    <property type="match status" value="1"/>
</dbReference>
<dbReference type="Gene3D" id="3.80.10.10">
    <property type="entry name" value="Ribonuclease Inhibitor"/>
    <property type="match status" value="1"/>
</dbReference>
<sequence length="666" mass="75961">MTRSIDSAIIDNLRASASQGQHAHVIQETFAIGNELQNLQLHLLDMRARSYVACAQFVKALETTRAMQLMNPASALGYLCQGYIHMEQGRYIAATHVYEKALACVDKDDLLYETIMTSKDKAIQQGEKRRDFICGFPMDISTRIIQEVFSDDNYYQQREYVMVSWAWWHRIMATNHLEFSLDGAIALDETSNMVIQSFNYVRALTYYDVDATLSQLLEKHPFKHLTTLHVKGASSEETMAALMLIGTQLTRLIYEKPPLGRNDGYTVRLRDVLATCPNLVSFNCQSTIDISGLQQTYPKLRTLEMYTVIGMVDNQVMMTLQQHLPCLTILDMAIVGRSQPLTVDDLWLPAIRHLGYGDRPSKYHQKLTFEEHEEQGLVTLSIAPTSHLFALDDIVPLVIHHHATLQLLELRHHWNTMRTGKMNDAMHNYRGIAFTRLKKVVVDTLSEDTNIQSYTNFITWIIQRAPYLQAITLHGNTMTRQTLKALVKCVHLRSVVFNMDPARRPDNHDTLVAEFVRDHVNYLADKGGSRLVHMKVRLHQAEPMLIDAIRGLQSLETLQLATSDLAPEPFVRFFESLRQGCHRLEVLHIENDGVMPNRVLYQVSSLINLTYLTISGNMHEAQAGVLSLQRCRHLQHLSSNYPIDEDIKSMIQETLPDCCIAAPLPH</sequence>
<dbReference type="Gene3D" id="1.25.40.10">
    <property type="entry name" value="Tetratricopeptide repeat domain"/>
    <property type="match status" value="1"/>
</dbReference>
<comment type="caution">
    <text evidence="1">The sequence shown here is derived from an EMBL/GenBank/DDBJ whole genome shotgun (WGS) entry which is preliminary data.</text>
</comment>
<accession>A0AAD7XYJ0</accession>